<sequence length="63" mass="6718">MSESVPPSDVSSAPTPPDPKDPLTVPMDLTMTKDSRIDGSLTQEAIDPADILPEDPEEQNDLA</sequence>
<dbReference type="Proteomes" id="UP000199229">
    <property type="component" value="Unassembled WGS sequence"/>
</dbReference>
<gene>
    <name evidence="2" type="ORF">SAMN05192565_1533</name>
</gene>
<dbReference type="EMBL" id="FOPM01000053">
    <property type="protein sequence ID" value="SFH14712.1"/>
    <property type="molecule type" value="Genomic_DNA"/>
</dbReference>
<evidence type="ECO:0000313" key="2">
    <source>
        <dbReference type="EMBL" id="SFH14712.1"/>
    </source>
</evidence>
<reference evidence="3" key="1">
    <citation type="submission" date="2016-10" db="EMBL/GenBank/DDBJ databases">
        <authorList>
            <person name="Varghese N."/>
            <person name="Submissions S."/>
        </authorList>
    </citation>
    <scope>NUCLEOTIDE SEQUENCE [LARGE SCALE GENOMIC DNA]</scope>
    <source>
        <strain evidence="3">Gh-105</strain>
    </source>
</reference>
<organism evidence="2 3">
    <name type="scientific">Methylobacterium gossipiicola</name>
    <dbReference type="NCBI Taxonomy" id="582675"/>
    <lineage>
        <taxon>Bacteria</taxon>
        <taxon>Pseudomonadati</taxon>
        <taxon>Pseudomonadota</taxon>
        <taxon>Alphaproteobacteria</taxon>
        <taxon>Hyphomicrobiales</taxon>
        <taxon>Methylobacteriaceae</taxon>
        <taxon>Methylobacterium</taxon>
    </lineage>
</organism>
<proteinExistence type="predicted"/>
<accession>A0A1I2XMS5</accession>
<evidence type="ECO:0000256" key="1">
    <source>
        <dbReference type="SAM" id="MobiDB-lite"/>
    </source>
</evidence>
<protein>
    <submittedName>
        <fullName evidence="2">Uncharacterized protein</fullName>
    </submittedName>
</protein>
<dbReference type="AlphaFoldDB" id="A0A1I2XMS5"/>
<keyword evidence="3" id="KW-1185">Reference proteome</keyword>
<feature type="region of interest" description="Disordered" evidence="1">
    <location>
        <begin position="1"/>
        <end position="63"/>
    </location>
</feature>
<evidence type="ECO:0000313" key="3">
    <source>
        <dbReference type="Proteomes" id="UP000199229"/>
    </source>
</evidence>
<feature type="compositionally biased region" description="Polar residues" evidence="1">
    <location>
        <begin position="1"/>
        <end position="13"/>
    </location>
</feature>
<name>A0A1I2XMS5_9HYPH</name>
<feature type="compositionally biased region" description="Acidic residues" evidence="1">
    <location>
        <begin position="52"/>
        <end position="63"/>
    </location>
</feature>